<sequence length="457" mass="47922">MLLLILCVVAAALGGLATALRPNWPVLGLALLAVPVGAVAEGVSSGRLERAVVGLVAGTAVAACACLGALTVRAVRARRAYVERGWAFARAEARERDVRVREAVLRERQRMAGEVHDGLGHRLTLLAVQAGRLSLDDSLPEPVRRELSGIREGAANASLELGQTVQLLDRGVGLPDRDAAGTGRPPTVPTAPVRPSIAAVADEARESGTDVQTLFETGVEQRLGDFTHAAVIRTMQEGLVNAAKHAPGATVHLSLAEGPDHNTVTLELVNPVLSSAPPEPLPGTGYGLRALEHRAQILGGSLTPTGTGEEFRLVLALPVDAVPGNEPKTGNQEAAVIRQHQASRQTRSSAVTLLYTVPAVLAAVAAIVGGGYFIYATSASVLPPQMFAKVEVGASQPETAELLPALDMLEAPRSEQDAADGECHYYESSRSFFERDDVYRICFDQGVVSAVSTIAAP</sequence>
<dbReference type="EC" id="2.7.13.3" evidence="2"/>
<evidence type="ECO:0000256" key="4">
    <source>
        <dbReference type="ARBA" id="ARBA00022679"/>
    </source>
</evidence>
<keyword evidence="7" id="KW-0067">ATP-binding</keyword>
<dbReference type="Gene3D" id="1.20.5.1930">
    <property type="match status" value="1"/>
</dbReference>
<dbReference type="Gene3D" id="3.30.565.10">
    <property type="entry name" value="Histidine kinase-like ATPase, C-terminal domain"/>
    <property type="match status" value="1"/>
</dbReference>
<evidence type="ECO:0000256" key="9">
    <source>
        <dbReference type="SAM" id="MobiDB-lite"/>
    </source>
</evidence>
<name>A0A9X1NHP2_9ACTN</name>
<keyword evidence="10" id="KW-0812">Transmembrane</keyword>
<gene>
    <name evidence="12" type="ORF">LR394_25845</name>
</gene>
<evidence type="ECO:0000256" key="1">
    <source>
        <dbReference type="ARBA" id="ARBA00000085"/>
    </source>
</evidence>
<comment type="caution">
    <text evidence="12">The sequence shown here is derived from an EMBL/GenBank/DDBJ whole genome shotgun (WGS) entry which is preliminary data.</text>
</comment>
<dbReference type="InterPro" id="IPR011712">
    <property type="entry name" value="Sig_transdc_His_kin_sub3_dim/P"/>
</dbReference>
<evidence type="ECO:0000256" key="7">
    <source>
        <dbReference type="ARBA" id="ARBA00022840"/>
    </source>
</evidence>
<evidence type="ECO:0000256" key="3">
    <source>
        <dbReference type="ARBA" id="ARBA00022553"/>
    </source>
</evidence>
<feature type="region of interest" description="Disordered" evidence="9">
    <location>
        <begin position="173"/>
        <end position="192"/>
    </location>
</feature>
<proteinExistence type="predicted"/>
<dbReference type="InterPro" id="IPR050482">
    <property type="entry name" value="Sensor_HK_TwoCompSys"/>
</dbReference>
<feature type="transmembrane region" description="Helical" evidence="10">
    <location>
        <begin position="51"/>
        <end position="72"/>
    </location>
</feature>
<dbReference type="GO" id="GO:0000155">
    <property type="term" value="F:phosphorelay sensor kinase activity"/>
    <property type="evidence" value="ECO:0007669"/>
    <property type="project" value="InterPro"/>
</dbReference>
<evidence type="ECO:0000256" key="6">
    <source>
        <dbReference type="ARBA" id="ARBA00022777"/>
    </source>
</evidence>
<evidence type="ECO:0000313" key="13">
    <source>
        <dbReference type="Proteomes" id="UP001138997"/>
    </source>
</evidence>
<keyword evidence="10" id="KW-0472">Membrane</keyword>
<feature type="domain" description="Signal transduction histidine kinase subgroup 3 dimerisation and phosphoacceptor" evidence="11">
    <location>
        <begin position="107"/>
        <end position="168"/>
    </location>
</feature>
<evidence type="ECO:0000256" key="5">
    <source>
        <dbReference type="ARBA" id="ARBA00022741"/>
    </source>
</evidence>
<dbReference type="InterPro" id="IPR036890">
    <property type="entry name" value="HATPase_C_sf"/>
</dbReference>
<dbReference type="PANTHER" id="PTHR24421:SF10">
    <property type="entry name" value="NITRATE_NITRITE SENSOR PROTEIN NARQ"/>
    <property type="match status" value="1"/>
</dbReference>
<reference evidence="12" key="1">
    <citation type="submission" date="2021-11" db="EMBL/GenBank/DDBJ databases">
        <title>Streptomyces corallinus and Kineosporia corallina sp. nov., two new coral-derived marine actinobacteria.</title>
        <authorList>
            <person name="Buangrab K."/>
            <person name="Sutthacheep M."/>
            <person name="Yeemin T."/>
            <person name="Harunari E."/>
            <person name="Igarashi Y."/>
            <person name="Sripreechasak P."/>
            <person name="Kanchanasin P."/>
            <person name="Tanasupawat S."/>
            <person name="Phongsopitanun W."/>
        </authorList>
    </citation>
    <scope>NUCLEOTIDE SEQUENCE</scope>
    <source>
        <strain evidence="12">JCM 31032</strain>
    </source>
</reference>
<organism evidence="12 13">
    <name type="scientific">Kineosporia babensis</name>
    <dbReference type="NCBI Taxonomy" id="499548"/>
    <lineage>
        <taxon>Bacteria</taxon>
        <taxon>Bacillati</taxon>
        <taxon>Actinomycetota</taxon>
        <taxon>Actinomycetes</taxon>
        <taxon>Kineosporiales</taxon>
        <taxon>Kineosporiaceae</taxon>
        <taxon>Kineosporia</taxon>
    </lineage>
</organism>
<keyword evidence="5" id="KW-0547">Nucleotide-binding</keyword>
<accession>A0A9X1NHP2</accession>
<evidence type="ECO:0000259" key="11">
    <source>
        <dbReference type="Pfam" id="PF07730"/>
    </source>
</evidence>
<keyword evidence="10" id="KW-1133">Transmembrane helix</keyword>
<comment type="catalytic activity">
    <reaction evidence="1">
        <text>ATP + protein L-histidine = ADP + protein N-phospho-L-histidine.</text>
        <dbReference type="EC" id="2.7.13.3"/>
    </reaction>
</comment>
<protein>
    <recommendedName>
        <fullName evidence="2">histidine kinase</fullName>
        <ecNumber evidence="2">2.7.13.3</ecNumber>
    </recommendedName>
</protein>
<keyword evidence="8" id="KW-0902">Two-component regulatory system</keyword>
<feature type="compositionally biased region" description="Low complexity" evidence="9">
    <location>
        <begin position="180"/>
        <end position="192"/>
    </location>
</feature>
<dbReference type="EMBL" id="JAJOMB010000016">
    <property type="protein sequence ID" value="MCD5314333.1"/>
    <property type="molecule type" value="Genomic_DNA"/>
</dbReference>
<dbReference type="Proteomes" id="UP001138997">
    <property type="component" value="Unassembled WGS sequence"/>
</dbReference>
<dbReference type="SUPFAM" id="SSF55874">
    <property type="entry name" value="ATPase domain of HSP90 chaperone/DNA topoisomerase II/histidine kinase"/>
    <property type="match status" value="1"/>
</dbReference>
<keyword evidence="4" id="KW-0808">Transferase</keyword>
<keyword evidence="6 12" id="KW-0418">Kinase</keyword>
<dbReference type="RefSeq" id="WP_231446765.1">
    <property type="nucleotide sequence ID" value="NZ_JAJOMB010000016.1"/>
</dbReference>
<evidence type="ECO:0000256" key="10">
    <source>
        <dbReference type="SAM" id="Phobius"/>
    </source>
</evidence>
<feature type="transmembrane region" description="Helical" evidence="10">
    <location>
        <begin position="353"/>
        <end position="375"/>
    </location>
</feature>
<evidence type="ECO:0000256" key="8">
    <source>
        <dbReference type="ARBA" id="ARBA00023012"/>
    </source>
</evidence>
<evidence type="ECO:0000256" key="2">
    <source>
        <dbReference type="ARBA" id="ARBA00012438"/>
    </source>
</evidence>
<dbReference type="GO" id="GO:0005524">
    <property type="term" value="F:ATP binding"/>
    <property type="evidence" value="ECO:0007669"/>
    <property type="project" value="UniProtKB-KW"/>
</dbReference>
<dbReference type="AlphaFoldDB" id="A0A9X1NHP2"/>
<dbReference type="GO" id="GO:0046983">
    <property type="term" value="F:protein dimerization activity"/>
    <property type="evidence" value="ECO:0007669"/>
    <property type="project" value="InterPro"/>
</dbReference>
<keyword evidence="13" id="KW-1185">Reference proteome</keyword>
<dbReference type="Pfam" id="PF07730">
    <property type="entry name" value="HisKA_3"/>
    <property type="match status" value="1"/>
</dbReference>
<dbReference type="PANTHER" id="PTHR24421">
    <property type="entry name" value="NITRATE/NITRITE SENSOR PROTEIN NARX-RELATED"/>
    <property type="match status" value="1"/>
</dbReference>
<evidence type="ECO:0000313" key="12">
    <source>
        <dbReference type="EMBL" id="MCD5314333.1"/>
    </source>
</evidence>
<dbReference type="GO" id="GO:0016020">
    <property type="term" value="C:membrane"/>
    <property type="evidence" value="ECO:0007669"/>
    <property type="project" value="InterPro"/>
</dbReference>
<keyword evidence="3" id="KW-0597">Phosphoprotein</keyword>